<dbReference type="EMBL" id="VCYH01000005">
    <property type="protein sequence ID" value="MDN7024979.1"/>
    <property type="molecule type" value="Genomic_DNA"/>
</dbReference>
<dbReference type="RefSeq" id="WP_301664108.1">
    <property type="nucleotide sequence ID" value="NZ_VCYH01000005.1"/>
</dbReference>
<comment type="caution">
    <text evidence="2">The sequence shown here is derived from an EMBL/GenBank/DDBJ whole genome shotgun (WGS) entry which is preliminary data.</text>
</comment>
<protein>
    <submittedName>
        <fullName evidence="2">Aminoglycoside phosphotransferase family protein</fullName>
    </submittedName>
</protein>
<dbReference type="Gene3D" id="3.90.1200.10">
    <property type="match status" value="1"/>
</dbReference>
<sequence>MAEQYVNTLKPGDPFRDWLVEVLGDRVHNPACRVRVYRISPASHTVCRYAFSGEKFSVVGKFFGEPTGVMRHYNEEKAMRNEYQRLKQASMVIHVPRPITCRGNFHNVVITDYIKGVALRKYLRHEHHLYDRLSSVAALLRRLHDGTRGPCNIQREFGQFHKVLDQNRLDADQREQFNHLLGGWWDAGLLHGFHGSLIHGDATPANYIHVDGKVYAIDFENGLRNAHPIHDLGVLSAEMKHFFASRFDDGERSEPYIGHLLWRYSRGEDDFYKITDVLPFFIAFGYMRIARLGWAPSHREYLIGEAKACLRSRLT</sequence>
<feature type="domain" description="Aminoglycoside phosphotransferase" evidence="1">
    <location>
        <begin position="77"/>
        <end position="240"/>
    </location>
</feature>
<dbReference type="SUPFAM" id="SSF56112">
    <property type="entry name" value="Protein kinase-like (PK-like)"/>
    <property type="match status" value="1"/>
</dbReference>
<name>A0ABT8MAL3_9EURY</name>
<dbReference type="InterPro" id="IPR002575">
    <property type="entry name" value="Aminoglycoside_PTrfase"/>
</dbReference>
<dbReference type="Pfam" id="PF01636">
    <property type="entry name" value="APH"/>
    <property type="match status" value="1"/>
</dbReference>
<gene>
    <name evidence="2" type="ORF">FGU65_08780</name>
</gene>
<organism evidence="2 3">
    <name type="scientific">Methanoculleus frigidifontis</name>
    <dbReference type="NCBI Taxonomy" id="2584085"/>
    <lineage>
        <taxon>Archaea</taxon>
        <taxon>Methanobacteriati</taxon>
        <taxon>Methanobacteriota</taxon>
        <taxon>Stenosarchaea group</taxon>
        <taxon>Methanomicrobia</taxon>
        <taxon>Methanomicrobiales</taxon>
        <taxon>Methanomicrobiaceae</taxon>
        <taxon>Methanoculleus</taxon>
    </lineage>
</organism>
<accession>A0ABT8MAL3</accession>
<dbReference type="Proteomes" id="UP001168338">
    <property type="component" value="Unassembled WGS sequence"/>
</dbReference>
<evidence type="ECO:0000313" key="3">
    <source>
        <dbReference type="Proteomes" id="UP001168338"/>
    </source>
</evidence>
<reference evidence="2" key="1">
    <citation type="submission" date="2019-05" db="EMBL/GenBank/DDBJ databases">
        <title>Methanoculleus sp. FWC-SCC1, a methanogenic archaeon isolated from deep marine cold seep.</title>
        <authorList>
            <person name="Chen Y.-W."/>
            <person name="Chen S.-C."/>
            <person name="Teng N.-H."/>
            <person name="Lai M.-C."/>
        </authorList>
    </citation>
    <scope>NUCLEOTIDE SEQUENCE</scope>
    <source>
        <strain evidence="2">FWC-SCC1</strain>
    </source>
</reference>
<evidence type="ECO:0000313" key="2">
    <source>
        <dbReference type="EMBL" id="MDN7024979.1"/>
    </source>
</evidence>
<evidence type="ECO:0000259" key="1">
    <source>
        <dbReference type="Pfam" id="PF01636"/>
    </source>
</evidence>
<keyword evidence="3" id="KW-1185">Reference proteome</keyword>
<proteinExistence type="predicted"/>
<dbReference type="InterPro" id="IPR011009">
    <property type="entry name" value="Kinase-like_dom_sf"/>
</dbReference>